<evidence type="ECO:0000313" key="4">
    <source>
        <dbReference type="EMBL" id="KZV79019.1"/>
    </source>
</evidence>
<comment type="similarity">
    <text evidence="1">Belongs to the peptidase A1 family.</text>
</comment>
<dbReference type="GO" id="GO:0004190">
    <property type="term" value="F:aspartic-type endopeptidase activity"/>
    <property type="evidence" value="ECO:0007669"/>
    <property type="project" value="InterPro"/>
</dbReference>
<dbReference type="Gene3D" id="2.40.70.10">
    <property type="entry name" value="Acid Proteases"/>
    <property type="match status" value="1"/>
</dbReference>
<dbReference type="EMBL" id="KV426697">
    <property type="protein sequence ID" value="KZV79019.1"/>
    <property type="molecule type" value="Genomic_DNA"/>
</dbReference>
<sequence length="370" mass="38580">MGLSFSGPGASGIQHTLTAADSSLEFSSQTVLSNVFASDPSGRSFIAFDLGRDLPDGTPGDSTFSINEVPNAYLEAVNAAPRLPAFRSAQSTDVPRWAVSVDALVIAGNTMQTTSIIPDAPGGRALGVLDTGTSLAILPPDLVTAIYSSIPGAFLVKSPDQAILPDFWVIPCTARVSVSLVLGGQPIFIDPRDLVRPLPIPLKGVNTTICINLIPIQMKLMLPEVPSFDFLLGDVFLRNAFQLYDFNGNVEFDLTAPTQPYALLVPLTKEITDDGEYKAARQAALSGLPPEADITDPDFVPALQDAISSAGGMVNGNPSGAGGPEPGSSASSPDDGKKSSVAPRTAPVGARTFWLGSVVMFGLLLAEVVV</sequence>
<evidence type="ECO:0000259" key="3">
    <source>
        <dbReference type="PROSITE" id="PS51767"/>
    </source>
</evidence>
<dbReference type="InterPro" id="IPR033121">
    <property type="entry name" value="PEPTIDASE_A1"/>
</dbReference>
<dbReference type="InParanoid" id="A0A165Z3G4"/>
<evidence type="ECO:0000256" key="1">
    <source>
        <dbReference type="ARBA" id="ARBA00007447"/>
    </source>
</evidence>
<dbReference type="OrthoDB" id="771136at2759"/>
<organism evidence="4 5">
    <name type="scientific">Exidia glandulosa HHB12029</name>
    <dbReference type="NCBI Taxonomy" id="1314781"/>
    <lineage>
        <taxon>Eukaryota</taxon>
        <taxon>Fungi</taxon>
        <taxon>Dikarya</taxon>
        <taxon>Basidiomycota</taxon>
        <taxon>Agaricomycotina</taxon>
        <taxon>Agaricomycetes</taxon>
        <taxon>Auriculariales</taxon>
        <taxon>Exidiaceae</taxon>
        <taxon>Exidia</taxon>
    </lineage>
</organism>
<dbReference type="Pfam" id="PF00026">
    <property type="entry name" value="Asp"/>
    <property type="match status" value="1"/>
</dbReference>
<dbReference type="GO" id="GO:0006508">
    <property type="term" value="P:proteolysis"/>
    <property type="evidence" value="ECO:0007669"/>
    <property type="project" value="InterPro"/>
</dbReference>
<dbReference type="PRINTS" id="PR00792">
    <property type="entry name" value="PEPSIN"/>
</dbReference>
<dbReference type="InterPro" id="IPR021109">
    <property type="entry name" value="Peptidase_aspartic_dom_sf"/>
</dbReference>
<keyword evidence="5" id="KW-1185">Reference proteome</keyword>
<feature type="region of interest" description="Disordered" evidence="2">
    <location>
        <begin position="311"/>
        <end position="343"/>
    </location>
</feature>
<dbReference type="PANTHER" id="PTHR47966">
    <property type="entry name" value="BETA-SITE APP-CLEAVING ENZYME, ISOFORM A-RELATED"/>
    <property type="match status" value="1"/>
</dbReference>
<gene>
    <name evidence="4" type="ORF">EXIGLDRAFT_707886</name>
</gene>
<dbReference type="AlphaFoldDB" id="A0A165Z3G4"/>
<name>A0A165Z3G4_EXIGL</name>
<dbReference type="PANTHER" id="PTHR47966:SF51">
    <property type="entry name" value="BETA-SITE APP-CLEAVING ENZYME, ISOFORM A-RELATED"/>
    <property type="match status" value="1"/>
</dbReference>
<feature type="domain" description="Peptidase A1" evidence="3">
    <location>
        <begin position="1"/>
        <end position="255"/>
    </location>
</feature>
<dbReference type="InterPro" id="IPR001461">
    <property type="entry name" value="Aspartic_peptidase_A1"/>
</dbReference>
<reference evidence="4 5" key="1">
    <citation type="journal article" date="2016" name="Mol. Biol. Evol.">
        <title>Comparative Genomics of Early-Diverging Mushroom-Forming Fungi Provides Insights into the Origins of Lignocellulose Decay Capabilities.</title>
        <authorList>
            <person name="Nagy L.G."/>
            <person name="Riley R."/>
            <person name="Tritt A."/>
            <person name="Adam C."/>
            <person name="Daum C."/>
            <person name="Floudas D."/>
            <person name="Sun H."/>
            <person name="Yadav J.S."/>
            <person name="Pangilinan J."/>
            <person name="Larsson K.H."/>
            <person name="Matsuura K."/>
            <person name="Barry K."/>
            <person name="Labutti K."/>
            <person name="Kuo R."/>
            <person name="Ohm R.A."/>
            <person name="Bhattacharya S.S."/>
            <person name="Shirouzu T."/>
            <person name="Yoshinaga Y."/>
            <person name="Martin F.M."/>
            <person name="Grigoriev I.V."/>
            <person name="Hibbett D.S."/>
        </authorList>
    </citation>
    <scope>NUCLEOTIDE SEQUENCE [LARGE SCALE GENOMIC DNA]</scope>
    <source>
        <strain evidence="4 5">HHB12029</strain>
    </source>
</reference>
<evidence type="ECO:0000256" key="2">
    <source>
        <dbReference type="SAM" id="MobiDB-lite"/>
    </source>
</evidence>
<accession>A0A165Z3G4</accession>
<protein>
    <recommendedName>
        <fullName evidence="3">Peptidase A1 domain-containing protein</fullName>
    </recommendedName>
</protein>
<dbReference type="Proteomes" id="UP000077266">
    <property type="component" value="Unassembled WGS sequence"/>
</dbReference>
<proteinExistence type="inferred from homology"/>
<dbReference type="PROSITE" id="PS51767">
    <property type="entry name" value="PEPTIDASE_A1"/>
    <property type="match status" value="1"/>
</dbReference>
<evidence type="ECO:0000313" key="5">
    <source>
        <dbReference type="Proteomes" id="UP000077266"/>
    </source>
</evidence>
<dbReference type="SUPFAM" id="SSF50630">
    <property type="entry name" value="Acid proteases"/>
    <property type="match status" value="1"/>
</dbReference>